<protein>
    <submittedName>
        <fullName evidence="2">Uncharacterized protein</fullName>
    </submittedName>
</protein>
<organism evidence="2 3">
    <name type="scientific">Trichonephila clavata</name>
    <name type="common">Joro spider</name>
    <name type="synonym">Nephila clavata</name>
    <dbReference type="NCBI Taxonomy" id="2740835"/>
    <lineage>
        <taxon>Eukaryota</taxon>
        <taxon>Metazoa</taxon>
        <taxon>Ecdysozoa</taxon>
        <taxon>Arthropoda</taxon>
        <taxon>Chelicerata</taxon>
        <taxon>Arachnida</taxon>
        <taxon>Araneae</taxon>
        <taxon>Araneomorphae</taxon>
        <taxon>Entelegynae</taxon>
        <taxon>Araneoidea</taxon>
        <taxon>Nephilidae</taxon>
        <taxon>Trichonephila</taxon>
    </lineage>
</organism>
<comment type="caution">
    <text evidence="2">The sequence shown here is derived from an EMBL/GenBank/DDBJ whole genome shotgun (WGS) entry which is preliminary data.</text>
</comment>
<reference evidence="2" key="1">
    <citation type="submission" date="2020-07" db="EMBL/GenBank/DDBJ databases">
        <title>Multicomponent nature underlies the extraordinary mechanical properties of spider dragline silk.</title>
        <authorList>
            <person name="Kono N."/>
            <person name="Nakamura H."/>
            <person name="Mori M."/>
            <person name="Yoshida Y."/>
            <person name="Ohtoshi R."/>
            <person name="Malay A.D."/>
            <person name="Moran D.A.P."/>
            <person name="Tomita M."/>
            <person name="Numata K."/>
            <person name="Arakawa K."/>
        </authorList>
    </citation>
    <scope>NUCLEOTIDE SEQUENCE</scope>
</reference>
<feature type="region of interest" description="Disordered" evidence="1">
    <location>
        <begin position="82"/>
        <end position="115"/>
    </location>
</feature>
<proteinExistence type="predicted"/>
<gene>
    <name evidence="2" type="ORF">TNCT_717831</name>
</gene>
<keyword evidence="3" id="KW-1185">Reference proteome</keyword>
<accession>A0A8X6HDV3</accession>
<dbReference type="AlphaFoldDB" id="A0A8X6HDV3"/>
<evidence type="ECO:0000313" key="3">
    <source>
        <dbReference type="Proteomes" id="UP000887116"/>
    </source>
</evidence>
<evidence type="ECO:0000313" key="2">
    <source>
        <dbReference type="EMBL" id="GFQ72227.1"/>
    </source>
</evidence>
<dbReference type="EMBL" id="BMAO01031088">
    <property type="protein sequence ID" value="GFQ72227.1"/>
    <property type="molecule type" value="Genomic_DNA"/>
</dbReference>
<dbReference type="Proteomes" id="UP000887116">
    <property type="component" value="Unassembled WGS sequence"/>
</dbReference>
<sequence>MGKDDYVKYDIPFDFPSCLPKLAIEPIDFLTVTYFIIFYHKAFWYHFNTFLDSDQPSHFSPSSPLPPISPKALEAMCSRATCPTNMPGGSRSDKNSVLVEVVPKGKNSKDSKRHE</sequence>
<evidence type="ECO:0000256" key="1">
    <source>
        <dbReference type="SAM" id="MobiDB-lite"/>
    </source>
</evidence>
<name>A0A8X6HDV3_TRICU</name>